<comment type="caution">
    <text evidence="8">The sequence shown here is derived from an EMBL/GenBank/DDBJ whole genome shotgun (WGS) entry which is preliminary data.</text>
</comment>
<feature type="transmembrane region" description="Helical" evidence="6">
    <location>
        <begin position="151"/>
        <end position="168"/>
    </location>
</feature>
<dbReference type="InterPro" id="IPR050681">
    <property type="entry name" value="CDF/SLC30A"/>
</dbReference>
<dbReference type="InterPro" id="IPR027469">
    <property type="entry name" value="Cation_efflux_TMD_sf"/>
</dbReference>
<feature type="domain" description="Cation efflux protein transmembrane" evidence="7">
    <location>
        <begin position="21"/>
        <end position="197"/>
    </location>
</feature>
<evidence type="ECO:0000256" key="3">
    <source>
        <dbReference type="ARBA" id="ARBA00022906"/>
    </source>
</evidence>
<dbReference type="EMBL" id="JAQNDN010000027">
    <property type="protein sequence ID" value="MDC0675436.1"/>
    <property type="molecule type" value="Genomic_DNA"/>
</dbReference>
<keyword evidence="5 6" id="KW-0472">Membrane</keyword>
<dbReference type="InterPro" id="IPR058533">
    <property type="entry name" value="Cation_efflux_TM"/>
</dbReference>
<evidence type="ECO:0000256" key="4">
    <source>
        <dbReference type="ARBA" id="ARBA00022989"/>
    </source>
</evidence>
<evidence type="ECO:0000256" key="1">
    <source>
        <dbReference type="ARBA" id="ARBA00004141"/>
    </source>
</evidence>
<feature type="transmembrane region" description="Helical" evidence="6">
    <location>
        <begin position="112"/>
        <end position="131"/>
    </location>
</feature>
<keyword evidence="9" id="KW-1185">Reference proteome</keyword>
<dbReference type="PANTHER" id="PTHR11562">
    <property type="entry name" value="CATION EFFLUX PROTEIN/ ZINC TRANSPORTER"/>
    <property type="match status" value="1"/>
</dbReference>
<evidence type="ECO:0000313" key="8">
    <source>
        <dbReference type="EMBL" id="MDC0675436.1"/>
    </source>
</evidence>
<feature type="transmembrane region" description="Helical" evidence="6">
    <location>
        <begin position="54"/>
        <end position="72"/>
    </location>
</feature>
<accession>A0ABT5BMN5</accession>
<evidence type="ECO:0000259" key="7">
    <source>
        <dbReference type="Pfam" id="PF01545"/>
    </source>
</evidence>
<evidence type="ECO:0000256" key="6">
    <source>
        <dbReference type="SAM" id="Phobius"/>
    </source>
</evidence>
<proteinExistence type="predicted"/>
<keyword evidence="2 6" id="KW-0812">Transmembrane</keyword>
<feature type="transmembrane region" description="Helical" evidence="6">
    <location>
        <begin position="84"/>
        <end position="106"/>
    </location>
</feature>
<reference evidence="8 9" key="1">
    <citation type="submission" date="2022-11" db="EMBL/GenBank/DDBJ databases">
        <title>Minimal conservation of predation-associated metabolite biosynthetic gene clusters underscores biosynthetic potential of Myxococcota including descriptions for ten novel species: Archangium lansinium sp. nov., Myxococcus landrumus sp. nov., Nannocystis bai.</title>
        <authorList>
            <person name="Ahearne A."/>
            <person name="Stevens C."/>
            <person name="Dowd S."/>
        </authorList>
    </citation>
    <scope>NUCLEOTIDE SEQUENCE [LARGE SCALE GENOMIC DNA]</scope>
    <source>
        <strain evidence="8 9">NCELM</strain>
    </source>
</reference>
<dbReference type="PANTHER" id="PTHR11562:SF17">
    <property type="entry name" value="RE54080P-RELATED"/>
    <property type="match status" value="1"/>
</dbReference>
<keyword evidence="3" id="KW-0862">Zinc</keyword>
<feature type="transmembrane region" description="Helical" evidence="6">
    <location>
        <begin position="20"/>
        <end position="42"/>
    </location>
</feature>
<protein>
    <submittedName>
        <fullName evidence="8">Cation transporter</fullName>
    </submittedName>
</protein>
<keyword evidence="3" id="KW-0864">Zinc transport</keyword>
<feature type="transmembrane region" description="Helical" evidence="6">
    <location>
        <begin position="174"/>
        <end position="196"/>
    </location>
</feature>
<dbReference type="Pfam" id="PF01545">
    <property type="entry name" value="Cation_efflux"/>
    <property type="match status" value="1"/>
</dbReference>
<comment type="subcellular location">
    <subcellularLocation>
        <location evidence="1">Membrane</location>
        <topology evidence="1">Multi-pass membrane protein</topology>
    </subcellularLocation>
</comment>
<dbReference type="RefSeq" id="WP_272010514.1">
    <property type="nucleotide sequence ID" value="NZ_JAQNDN010000027.1"/>
</dbReference>
<dbReference type="Proteomes" id="UP001217838">
    <property type="component" value="Unassembled WGS sequence"/>
</dbReference>
<dbReference type="Gene3D" id="1.20.1510.10">
    <property type="entry name" value="Cation efflux protein transmembrane domain"/>
    <property type="match status" value="1"/>
</dbReference>
<keyword evidence="3" id="KW-0406">Ion transport</keyword>
<evidence type="ECO:0000313" key="9">
    <source>
        <dbReference type="Proteomes" id="UP001217838"/>
    </source>
</evidence>
<name>A0ABT5BMN5_9BACT</name>
<gene>
    <name evidence="8" type="ORF">POL58_47270</name>
</gene>
<dbReference type="SUPFAM" id="SSF161111">
    <property type="entry name" value="Cation efflux protein transmembrane domain-like"/>
    <property type="match status" value="1"/>
</dbReference>
<keyword evidence="3" id="KW-0813">Transport</keyword>
<evidence type="ECO:0000256" key="5">
    <source>
        <dbReference type="ARBA" id="ARBA00023136"/>
    </source>
</evidence>
<keyword evidence="4 6" id="KW-1133">Transmembrane helix</keyword>
<organism evidence="8 9">
    <name type="scientific">Nannocystis radixulma</name>
    <dbReference type="NCBI Taxonomy" id="2995305"/>
    <lineage>
        <taxon>Bacteria</taxon>
        <taxon>Pseudomonadati</taxon>
        <taxon>Myxococcota</taxon>
        <taxon>Polyangia</taxon>
        <taxon>Nannocystales</taxon>
        <taxon>Nannocystaceae</taxon>
        <taxon>Nannocystis</taxon>
    </lineage>
</organism>
<sequence length="208" mass="22160">MSNCCDHELPAAPTRAYRRVLVAALWINFVMFMVEVVAGWFADSAALQADALDFLGDAGSYAVSLLVLERSLRARSRVALAKGVTMGLFGVFVLVRALVHALWGSVPQPETMGVVAVVALVANLAVARMLYRYRDGDSNMRSVWLCSRNDALANLAVLLAASGVFALGSSWPDILVALVIAGLALSGAAQVVSHALRETRQPGCRTTT</sequence>
<evidence type="ECO:0000256" key="2">
    <source>
        <dbReference type="ARBA" id="ARBA00022692"/>
    </source>
</evidence>